<dbReference type="InterPro" id="IPR001845">
    <property type="entry name" value="HTH_ArsR_DNA-bd_dom"/>
</dbReference>
<dbReference type="PANTHER" id="PTHR43132:SF2">
    <property type="entry name" value="ARSENICAL RESISTANCE OPERON REPRESSOR ARSR-RELATED"/>
    <property type="match status" value="1"/>
</dbReference>
<dbReference type="CDD" id="cd00090">
    <property type="entry name" value="HTH_ARSR"/>
    <property type="match status" value="1"/>
</dbReference>
<dbReference type="PANTHER" id="PTHR43132">
    <property type="entry name" value="ARSENICAL RESISTANCE OPERON REPRESSOR ARSR-RELATED"/>
    <property type="match status" value="1"/>
</dbReference>
<dbReference type="InterPro" id="IPR036390">
    <property type="entry name" value="WH_DNA-bd_sf"/>
</dbReference>
<proteinExistence type="predicted"/>
<dbReference type="SMART" id="SM00418">
    <property type="entry name" value="HTH_ARSR"/>
    <property type="match status" value="1"/>
</dbReference>
<dbReference type="SUPFAM" id="SSF46785">
    <property type="entry name" value="Winged helix' DNA-binding domain"/>
    <property type="match status" value="1"/>
</dbReference>
<accession>A0A9X7QNM7</accession>
<evidence type="ECO:0000313" key="5">
    <source>
        <dbReference type="EMBL" id="QDZ77127.1"/>
    </source>
</evidence>
<keyword evidence="1" id="KW-0805">Transcription regulation</keyword>
<dbReference type="Pfam" id="PF01022">
    <property type="entry name" value="HTH_5"/>
    <property type="match status" value="1"/>
</dbReference>
<keyword evidence="2" id="KW-0238">DNA-binding</keyword>
<dbReference type="PRINTS" id="PR00778">
    <property type="entry name" value="HTHARSR"/>
</dbReference>
<evidence type="ECO:0000256" key="3">
    <source>
        <dbReference type="ARBA" id="ARBA00023163"/>
    </source>
</evidence>
<evidence type="ECO:0000256" key="1">
    <source>
        <dbReference type="ARBA" id="ARBA00023015"/>
    </source>
</evidence>
<dbReference type="InterPro" id="IPR051011">
    <property type="entry name" value="Metal_resp_trans_reg"/>
</dbReference>
<name>A0A9X7QNM7_BACCE</name>
<dbReference type="Gene3D" id="1.10.10.10">
    <property type="entry name" value="Winged helix-like DNA-binding domain superfamily/Winged helix DNA-binding domain"/>
    <property type="match status" value="1"/>
</dbReference>
<dbReference type="GO" id="GO:0003677">
    <property type="term" value="F:DNA binding"/>
    <property type="evidence" value="ECO:0007669"/>
    <property type="project" value="UniProtKB-KW"/>
</dbReference>
<organism evidence="5 6">
    <name type="scientific">Bacillus cereus</name>
    <dbReference type="NCBI Taxonomy" id="1396"/>
    <lineage>
        <taxon>Bacteria</taxon>
        <taxon>Bacillati</taxon>
        <taxon>Bacillota</taxon>
        <taxon>Bacilli</taxon>
        <taxon>Bacillales</taxon>
        <taxon>Bacillaceae</taxon>
        <taxon>Bacillus</taxon>
        <taxon>Bacillus cereus group</taxon>
    </lineage>
</organism>
<evidence type="ECO:0000313" key="6">
    <source>
        <dbReference type="Proteomes" id="UP000321735"/>
    </source>
</evidence>
<dbReference type="GO" id="GO:0003700">
    <property type="term" value="F:DNA-binding transcription factor activity"/>
    <property type="evidence" value="ECO:0007669"/>
    <property type="project" value="InterPro"/>
</dbReference>
<dbReference type="NCBIfam" id="NF033788">
    <property type="entry name" value="HTH_metalloreg"/>
    <property type="match status" value="1"/>
</dbReference>
<dbReference type="Proteomes" id="UP000321735">
    <property type="component" value="Chromosome"/>
</dbReference>
<dbReference type="InterPro" id="IPR036388">
    <property type="entry name" value="WH-like_DNA-bd_sf"/>
</dbReference>
<dbReference type="EMBL" id="CP031778">
    <property type="protein sequence ID" value="QDZ77127.1"/>
    <property type="molecule type" value="Genomic_DNA"/>
</dbReference>
<dbReference type="PROSITE" id="PS50987">
    <property type="entry name" value="HTH_ARSR_2"/>
    <property type="match status" value="1"/>
</dbReference>
<evidence type="ECO:0000259" key="4">
    <source>
        <dbReference type="PROSITE" id="PS50987"/>
    </source>
</evidence>
<protein>
    <submittedName>
        <fullName evidence="5">Transcriptional regulator</fullName>
    </submittedName>
</protein>
<dbReference type="RefSeq" id="WP_208742972.1">
    <property type="nucleotide sequence ID" value="NZ_CP031778.1"/>
</dbReference>
<reference evidence="5 6" key="1">
    <citation type="journal article" date="2019" name="Ecotoxicol. Environ. Saf.">
        <title>Microbial characterization of heavy metal resistant bacterial strains isolated from an electroplating wastewater treatment plant.</title>
        <authorList>
            <person name="Cai X."/>
            <person name="Zheng X."/>
            <person name="Zhang D."/>
            <person name="Iqbal W."/>
            <person name="Liu C."/>
            <person name="Yang B."/>
            <person name="Zhao X."/>
            <person name="Lu X."/>
            <person name="Mao Y."/>
        </authorList>
    </citation>
    <scope>NUCLEOTIDE SEQUENCE [LARGE SCALE GENOMIC DNA]</scope>
    <source>
        <strain evidence="5 6">Co1-1</strain>
    </source>
</reference>
<gene>
    <name evidence="5" type="ORF">D0437_30850</name>
</gene>
<dbReference type="InterPro" id="IPR011991">
    <property type="entry name" value="ArsR-like_HTH"/>
</dbReference>
<evidence type="ECO:0000256" key="2">
    <source>
        <dbReference type="ARBA" id="ARBA00023125"/>
    </source>
</evidence>
<feature type="domain" description="HTH arsR-type" evidence="4">
    <location>
        <begin position="7"/>
        <end position="102"/>
    </location>
</feature>
<keyword evidence="3" id="KW-0804">Transcription</keyword>
<dbReference type="AlphaFoldDB" id="A0A9X7QNM7"/>
<sequence>MSKIFQMDATDYENHAEILKRLAHPMRLLIVQKLITMGSLNVAELQSFMYVPQSVVSQHLSKLKTPKIVSYERKGLEVYYKVIDKKIMDIIQVLGLLQLCDIDEVKW</sequence>